<dbReference type="GO" id="GO:0042171">
    <property type="term" value="F:lysophosphatidic acid acyltransferase activity"/>
    <property type="evidence" value="ECO:0007669"/>
    <property type="project" value="TreeGrafter"/>
</dbReference>
<sequence length="387" mass="41829">MAAPTVSSGAAIASGSGSTTQNVALPLISWWRRYTRWTQTSREEAVHAEQNLLAVRSGSTPVETVDVSLSCGNKIHTLVAGKPSGTAPLVCIPGYGAGAGFFWKNIGPLADGGQRVLTLDLLGTGLSSRPAFNAKDTAAAEDFFVGSLSDWREKMGLDKMILVAHSMGGYLATVYALRHPEHVQHLVLVSPAGIPAMPSDWEPKAVRSSFSVAGVAWRTAISAWEGGVTPGAITRGLGPFGMGLVNRYISGRFRRTGEGLTDDEVSSFRDYQYHILAQNGSGEHALRHILQPFAWARQPLEHRISDLKVPVTFVYGDKDWMLSIDQEAPARCIQALNSTKAAVHPPKPDSPDRKIFTIPDAGHYLFIDQPALFHDIIQRVVSMHSPA</sequence>
<dbReference type="EMBL" id="HBGG01022826">
    <property type="protein sequence ID" value="CAD9209624.1"/>
    <property type="molecule type" value="Transcribed_RNA"/>
</dbReference>
<reference evidence="3" key="1">
    <citation type="submission" date="2021-01" db="EMBL/GenBank/DDBJ databases">
        <authorList>
            <person name="Corre E."/>
            <person name="Pelletier E."/>
            <person name="Niang G."/>
            <person name="Scheremetjew M."/>
            <person name="Finn R."/>
            <person name="Kale V."/>
            <person name="Holt S."/>
            <person name="Cochrane G."/>
            <person name="Meng A."/>
            <person name="Brown T."/>
            <person name="Cohen L."/>
        </authorList>
    </citation>
    <scope>NUCLEOTIDE SEQUENCE</scope>
    <source>
        <strain evidence="3">PLY429</strain>
    </source>
</reference>
<dbReference type="InterPro" id="IPR029058">
    <property type="entry name" value="AB_hydrolase_fold"/>
</dbReference>
<organism evidence="3">
    <name type="scientific">Tetraselmis chuii</name>
    <dbReference type="NCBI Taxonomy" id="63592"/>
    <lineage>
        <taxon>Eukaryota</taxon>
        <taxon>Viridiplantae</taxon>
        <taxon>Chlorophyta</taxon>
        <taxon>core chlorophytes</taxon>
        <taxon>Chlorodendrophyceae</taxon>
        <taxon>Chlorodendrales</taxon>
        <taxon>Chlorodendraceae</taxon>
        <taxon>Tetraselmis</taxon>
    </lineage>
</organism>
<dbReference type="InterPro" id="IPR000073">
    <property type="entry name" value="AB_hydrolase_1"/>
</dbReference>
<dbReference type="SUPFAM" id="SSF53474">
    <property type="entry name" value="alpha/beta-Hydrolases"/>
    <property type="match status" value="1"/>
</dbReference>
<evidence type="ECO:0000256" key="1">
    <source>
        <dbReference type="ARBA" id="ARBA00038097"/>
    </source>
</evidence>
<proteinExistence type="inferred from homology"/>
<gene>
    <name evidence="3" type="ORF">TCHU04912_LOCUS11863</name>
</gene>
<evidence type="ECO:0000313" key="3">
    <source>
        <dbReference type="EMBL" id="CAD9209624.1"/>
    </source>
</evidence>
<comment type="similarity">
    <text evidence="1">Belongs to the peptidase S33 family. ABHD4/ABHD5 subfamily.</text>
</comment>
<dbReference type="PRINTS" id="PR00111">
    <property type="entry name" value="ABHYDROLASE"/>
</dbReference>
<dbReference type="Pfam" id="PF00561">
    <property type="entry name" value="Abhydrolase_1"/>
    <property type="match status" value="1"/>
</dbReference>
<evidence type="ECO:0000259" key="2">
    <source>
        <dbReference type="Pfam" id="PF00561"/>
    </source>
</evidence>
<dbReference type="GO" id="GO:0055088">
    <property type="term" value="P:lipid homeostasis"/>
    <property type="evidence" value="ECO:0007669"/>
    <property type="project" value="TreeGrafter"/>
</dbReference>
<dbReference type="Gene3D" id="3.40.50.1820">
    <property type="entry name" value="alpha/beta hydrolase"/>
    <property type="match status" value="1"/>
</dbReference>
<feature type="domain" description="AB hydrolase-1" evidence="2">
    <location>
        <begin position="88"/>
        <end position="215"/>
    </location>
</feature>
<dbReference type="GO" id="GO:0004623">
    <property type="term" value="F:phospholipase A2 activity"/>
    <property type="evidence" value="ECO:0007669"/>
    <property type="project" value="TreeGrafter"/>
</dbReference>
<dbReference type="PANTHER" id="PTHR42886">
    <property type="entry name" value="RE40534P-RELATED"/>
    <property type="match status" value="1"/>
</dbReference>
<dbReference type="AlphaFoldDB" id="A0A7S1SUR5"/>
<name>A0A7S1SUR5_9CHLO</name>
<protein>
    <recommendedName>
        <fullName evidence="2">AB hydrolase-1 domain-containing protein</fullName>
    </recommendedName>
</protein>
<dbReference type="PANTHER" id="PTHR42886:SF29">
    <property type="entry name" value="PUMMELIG, ISOFORM A"/>
    <property type="match status" value="1"/>
</dbReference>
<dbReference type="GO" id="GO:0006654">
    <property type="term" value="P:phosphatidic acid biosynthetic process"/>
    <property type="evidence" value="ECO:0007669"/>
    <property type="project" value="TreeGrafter"/>
</dbReference>
<accession>A0A7S1SUR5</accession>